<evidence type="ECO:0000256" key="11">
    <source>
        <dbReference type="SAM" id="MobiDB-lite"/>
    </source>
</evidence>
<dbReference type="FunFam" id="2.70.150.10:FF:000016">
    <property type="entry name" value="Calcium-transporting P-type ATPase putative"/>
    <property type="match status" value="1"/>
</dbReference>
<evidence type="ECO:0000313" key="14">
    <source>
        <dbReference type="EMBL" id="QDU64408.1"/>
    </source>
</evidence>
<dbReference type="Gene3D" id="2.70.150.10">
    <property type="entry name" value="Calcium-transporting ATPase, cytoplasmic transduction domain A"/>
    <property type="match status" value="1"/>
</dbReference>
<dbReference type="SFLD" id="SFLDG00002">
    <property type="entry name" value="C1.7:_P-type_atpase_like"/>
    <property type="match status" value="1"/>
</dbReference>
<evidence type="ECO:0000256" key="1">
    <source>
        <dbReference type="ARBA" id="ARBA00004651"/>
    </source>
</evidence>
<dbReference type="Pfam" id="PF00690">
    <property type="entry name" value="Cation_ATPase_N"/>
    <property type="match status" value="1"/>
</dbReference>
<dbReference type="Gene3D" id="3.40.50.1000">
    <property type="entry name" value="HAD superfamily/HAD-like"/>
    <property type="match status" value="1"/>
</dbReference>
<name>A0A518BBP4_9BACT</name>
<dbReference type="GO" id="GO:0046873">
    <property type="term" value="F:metal ion transmembrane transporter activity"/>
    <property type="evidence" value="ECO:0007669"/>
    <property type="project" value="UniProtKB-ARBA"/>
</dbReference>
<dbReference type="NCBIfam" id="TIGR01494">
    <property type="entry name" value="ATPase_P-type"/>
    <property type="match status" value="3"/>
</dbReference>
<dbReference type="InterPro" id="IPR044492">
    <property type="entry name" value="P_typ_ATPase_HD_dom"/>
</dbReference>
<accession>A0A518BBP4</accession>
<evidence type="ECO:0000313" key="15">
    <source>
        <dbReference type="Proteomes" id="UP000317093"/>
    </source>
</evidence>
<feature type="domain" description="Cation-transporting P-type ATPase N-terminal" evidence="13">
    <location>
        <begin position="3"/>
        <end position="77"/>
    </location>
</feature>
<dbReference type="GO" id="GO:0015662">
    <property type="term" value="F:P-type ion transporter activity"/>
    <property type="evidence" value="ECO:0007669"/>
    <property type="project" value="UniProtKB-ARBA"/>
</dbReference>
<dbReference type="PANTHER" id="PTHR43294">
    <property type="entry name" value="SODIUM/POTASSIUM-TRANSPORTING ATPASE SUBUNIT ALPHA"/>
    <property type="match status" value="1"/>
</dbReference>
<keyword evidence="7" id="KW-0067">ATP-binding</keyword>
<dbReference type="Gene3D" id="3.40.1110.10">
    <property type="entry name" value="Calcium-transporting ATPase, cytoplasmic domain N"/>
    <property type="match status" value="1"/>
</dbReference>
<dbReference type="PRINTS" id="PR00120">
    <property type="entry name" value="HATPASE"/>
</dbReference>
<evidence type="ECO:0000256" key="6">
    <source>
        <dbReference type="ARBA" id="ARBA00022741"/>
    </source>
</evidence>
<evidence type="ECO:0000259" key="13">
    <source>
        <dbReference type="SMART" id="SM00831"/>
    </source>
</evidence>
<keyword evidence="6" id="KW-0547">Nucleotide-binding</keyword>
<dbReference type="InterPro" id="IPR001757">
    <property type="entry name" value="P_typ_ATPase"/>
</dbReference>
<keyword evidence="15" id="KW-1185">Reference proteome</keyword>
<dbReference type="GO" id="GO:0098662">
    <property type="term" value="P:inorganic cation transmembrane transport"/>
    <property type="evidence" value="ECO:0007669"/>
    <property type="project" value="UniProtKB-ARBA"/>
</dbReference>
<dbReference type="OrthoDB" id="211392at2"/>
<dbReference type="SUPFAM" id="SSF81653">
    <property type="entry name" value="Calcium ATPase, transduction domain A"/>
    <property type="match status" value="1"/>
</dbReference>
<dbReference type="KEGG" id="knv:Pan216_52980"/>
<organism evidence="14 15">
    <name type="scientific">Kolteria novifilia</name>
    <dbReference type="NCBI Taxonomy" id="2527975"/>
    <lineage>
        <taxon>Bacteria</taxon>
        <taxon>Pseudomonadati</taxon>
        <taxon>Planctomycetota</taxon>
        <taxon>Planctomycetia</taxon>
        <taxon>Kolteriales</taxon>
        <taxon>Kolteriaceae</taxon>
        <taxon>Kolteria</taxon>
    </lineage>
</organism>
<dbReference type="SUPFAM" id="SSF81660">
    <property type="entry name" value="Metal cation-transporting ATPase, ATP-binding domain N"/>
    <property type="match status" value="1"/>
</dbReference>
<sequence>MSTWYQESVSGVTSQLDSPIERGLAEDEAKRRFAQHGPNELVETGGRGPAKILLEQLSGAMVVLLMVAAGVSALLGEFTDSVVILVIVVLNAALGFVQDYRAEKALAALKKLAVPIVRVRRGGSVREVSARELVPGDMVLLEAGNYVPADCRLWESVNLKVQESALTGESEPVEKQVEALAGDDMPLGDRTNMAYMGTVVTYGHGQAVVTETGMETELGQIARSLQTVEAEPTPLQKRLAQLGRALAMIAIAIVALVFAMGVLRGENFQLMLMTAMSLAVAIVPEGLPAVATVTLAIGARRMFHRRALIRKLPAVETLGSVTVICSDKTGTLTENRMTVSVLDVAGHRLELSKDSRTSSPSTDSEDSDQASTMGRSSGQNASLALLLTGASLCNDAELDIDEKDQELRAIGDPTEGALAVAAARFGLHKDELSERMPRVAEVPFDSDRKRMTTVHRIESSSLEQDDGPVPSAMRSIVRMTSDHIAFTKGAVDAIVDACQQVWDGDELTSMTDDWRRRISRANEELAASGMRVLGVAMRPFDTAIEQESGGSPTSPTEDDEQNLIFIGMLGIIDPPRAEAAESVARCRLAGIRPVMITGDHPLTATHIARQLSIAEDGQVRTGQELEGTSGDELRRTVETTSVYARVAPKHKLQLVQALQDNGHVVAMTGDGVNDAPALKQAHIGVAMGITGTDVSKEASQMVLLDDNFSTIVNAVEEGRIVYDNIRKFVKYTMTSNAGEVWVMVLGPLMGMPLPLLPLQILWVNLVTDGLPGLALALEQAERNTMKRPPYPPKEHILGRGMGWDIAWIGLLMGVVSLAMGYWWWASGAAGEARWRTIVFTVLTLAQMGNAMALRSDRDSLFRIGIFSNRALIGAVALTFGLQLGVIYWAPLQGIFKTTGLTLLELISCIALSTIVFWAVEGQKLLFRSRDKAAGESGA</sequence>
<dbReference type="GO" id="GO:0140352">
    <property type="term" value="P:export from cell"/>
    <property type="evidence" value="ECO:0007669"/>
    <property type="project" value="UniProtKB-ARBA"/>
</dbReference>
<evidence type="ECO:0000256" key="10">
    <source>
        <dbReference type="ARBA" id="ARBA00023136"/>
    </source>
</evidence>
<feature type="transmembrane region" description="Helical" evidence="12">
    <location>
        <begin position="275"/>
        <end position="297"/>
    </location>
</feature>
<gene>
    <name evidence="14" type="ORF">Pan216_52980</name>
</gene>
<evidence type="ECO:0000256" key="3">
    <source>
        <dbReference type="ARBA" id="ARBA00022475"/>
    </source>
</evidence>
<feature type="region of interest" description="Disordered" evidence="11">
    <location>
        <begin position="352"/>
        <end position="377"/>
    </location>
</feature>
<dbReference type="InterPro" id="IPR059000">
    <property type="entry name" value="ATPase_P-type_domA"/>
</dbReference>
<dbReference type="InterPro" id="IPR018303">
    <property type="entry name" value="ATPase_P-typ_P_site"/>
</dbReference>
<dbReference type="EMBL" id="CP036279">
    <property type="protein sequence ID" value="QDU64408.1"/>
    <property type="molecule type" value="Genomic_DNA"/>
</dbReference>
<dbReference type="FunFam" id="3.40.50.1000:FF:000028">
    <property type="entry name" value="Calcium-transporting P-type ATPase, putative"/>
    <property type="match status" value="1"/>
</dbReference>
<keyword evidence="9 12" id="KW-1133">Transmembrane helix</keyword>
<keyword evidence="4 12" id="KW-0812">Transmembrane</keyword>
<evidence type="ECO:0000256" key="4">
    <source>
        <dbReference type="ARBA" id="ARBA00022692"/>
    </source>
</evidence>
<dbReference type="AlphaFoldDB" id="A0A518BBP4"/>
<evidence type="ECO:0000256" key="2">
    <source>
        <dbReference type="ARBA" id="ARBA00005675"/>
    </source>
</evidence>
<feature type="transmembrane region" description="Helical" evidence="12">
    <location>
        <begin position="900"/>
        <end position="919"/>
    </location>
</feature>
<dbReference type="GO" id="GO:0046872">
    <property type="term" value="F:metal ion binding"/>
    <property type="evidence" value="ECO:0007669"/>
    <property type="project" value="UniProtKB-KW"/>
</dbReference>
<dbReference type="GO" id="GO:0005524">
    <property type="term" value="F:ATP binding"/>
    <property type="evidence" value="ECO:0007669"/>
    <property type="project" value="UniProtKB-KW"/>
</dbReference>
<evidence type="ECO:0000256" key="5">
    <source>
        <dbReference type="ARBA" id="ARBA00022723"/>
    </source>
</evidence>
<keyword evidence="3" id="KW-1003">Cell membrane</keyword>
<evidence type="ECO:0000256" key="9">
    <source>
        <dbReference type="ARBA" id="ARBA00022989"/>
    </source>
</evidence>
<comment type="similarity">
    <text evidence="2">Belongs to the cation transport ATPase (P-type) (TC 3.A.3) family. Type IIA subfamily.</text>
</comment>
<dbReference type="InterPro" id="IPR036412">
    <property type="entry name" value="HAD-like_sf"/>
</dbReference>
<evidence type="ECO:0000256" key="8">
    <source>
        <dbReference type="ARBA" id="ARBA00022967"/>
    </source>
</evidence>
<dbReference type="Pfam" id="PF00689">
    <property type="entry name" value="Cation_ATPase_C"/>
    <property type="match status" value="1"/>
</dbReference>
<dbReference type="SMART" id="SM00831">
    <property type="entry name" value="Cation_ATPase_N"/>
    <property type="match status" value="1"/>
</dbReference>
<dbReference type="InterPro" id="IPR050510">
    <property type="entry name" value="Cation_transp_ATPase_P-type"/>
</dbReference>
<comment type="subcellular location">
    <subcellularLocation>
        <location evidence="1">Cell membrane</location>
        <topology evidence="1">Multi-pass membrane protein</topology>
    </subcellularLocation>
</comment>
<dbReference type="SUPFAM" id="SSF81665">
    <property type="entry name" value="Calcium ATPase, transmembrane domain M"/>
    <property type="match status" value="1"/>
</dbReference>
<dbReference type="Proteomes" id="UP000317093">
    <property type="component" value="Chromosome"/>
</dbReference>
<dbReference type="RefSeq" id="WP_145262599.1">
    <property type="nucleotide sequence ID" value="NZ_CP036279.1"/>
</dbReference>
<keyword evidence="10 12" id="KW-0472">Membrane</keyword>
<dbReference type="SFLD" id="SFLDF00027">
    <property type="entry name" value="p-type_atpase"/>
    <property type="match status" value="1"/>
</dbReference>
<proteinExistence type="inferred from homology"/>
<dbReference type="SFLD" id="SFLDS00003">
    <property type="entry name" value="Haloacid_Dehalogenase"/>
    <property type="match status" value="1"/>
</dbReference>
<dbReference type="Pfam" id="PF00122">
    <property type="entry name" value="E1-E2_ATPase"/>
    <property type="match status" value="1"/>
</dbReference>
<dbReference type="InterPro" id="IPR008250">
    <property type="entry name" value="ATPase_P-typ_transduc_dom_A_sf"/>
</dbReference>
<feature type="transmembrane region" description="Helical" evidence="12">
    <location>
        <begin position="805"/>
        <end position="824"/>
    </location>
</feature>
<evidence type="ECO:0000256" key="12">
    <source>
        <dbReference type="SAM" id="Phobius"/>
    </source>
</evidence>
<dbReference type="PRINTS" id="PR00119">
    <property type="entry name" value="CATATPASE"/>
</dbReference>
<dbReference type="SUPFAM" id="SSF56784">
    <property type="entry name" value="HAD-like"/>
    <property type="match status" value="1"/>
</dbReference>
<dbReference type="InterPro" id="IPR006068">
    <property type="entry name" value="ATPase_P-typ_cation-transptr_C"/>
</dbReference>
<dbReference type="GO" id="GO:0019829">
    <property type="term" value="F:ATPase-coupled monoatomic cation transmembrane transporter activity"/>
    <property type="evidence" value="ECO:0007669"/>
    <property type="project" value="UniProtKB-ARBA"/>
</dbReference>
<feature type="transmembrane region" description="Helical" evidence="12">
    <location>
        <begin position="82"/>
        <end position="100"/>
    </location>
</feature>
<dbReference type="InterPro" id="IPR004014">
    <property type="entry name" value="ATPase_P-typ_cation-transptr_N"/>
</dbReference>
<dbReference type="Pfam" id="PF13246">
    <property type="entry name" value="Cation_ATPase"/>
    <property type="match status" value="1"/>
</dbReference>
<dbReference type="GO" id="GO:0005886">
    <property type="term" value="C:plasma membrane"/>
    <property type="evidence" value="ECO:0007669"/>
    <property type="project" value="UniProtKB-SubCell"/>
</dbReference>
<dbReference type="InterPro" id="IPR023298">
    <property type="entry name" value="ATPase_P-typ_TM_dom_sf"/>
</dbReference>
<dbReference type="InterPro" id="IPR023214">
    <property type="entry name" value="HAD_sf"/>
</dbReference>
<dbReference type="PROSITE" id="PS00154">
    <property type="entry name" value="ATPASE_E1_E2"/>
    <property type="match status" value="1"/>
</dbReference>
<feature type="transmembrane region" description="Helical" evidence="12">
    <location>
        <begin position="57"/>
        <end position="76"/>
    </location>
</feature>
<dbReference type="FunFam" id="3.40.50.1000:FF:000001">
    <property type="entry name" value="Phospholipid-transporting ATPase IC"/>
    <property type="match status" value="1"/>
</dbReference>
<feature type="transmembrane region" description="Helical" evidence="12">
    <location>
        <begin position="245"/>
        <end position="263"/>
    </location>
</feature>
<feature type="transmembrane region" description="Helical" evidence="12">
    <location>
        <begin position="866"/>
        <end position="888"/>
    </location>
</feature>
<reference evidence="14 15" key="1">
    <citation type="submission" date="2019-02" db="EMBL/GenBank/DDBJ databases">
        <title>Deep-cultivation of Planctomycetes and their phenomic and genomic characterization uncovers novel biology.</title>
        <authorList>
            <person name="Wiegand S."/>
            <person name="Jogler M."/>
            <person name="Boedeker C."/>
            <person name="Pinto D."/>
            <person name="Vollmers J."/>
            <person name="Rivas-Marin E."/>
            <person name="Kohn T."/>
            <person name="Peeters S.H."/>
            <person name="Heuer A."/>
            <person name="Rast P."/>
            <person name="Oberbeckmann S."/>
            <person name="Bunk B."/>
            <person name="Jeske O."/>
            <person name="Meyerdierks A."/>
            <person name="Storesund J.E."/>
            <person name="Kallscheuer N."/>
            <person name="Luecker S."/>
            <person name="Lage O.M."/>
            <person name="Pohl T."/>
            <person name="Merkel B.J."/>
            <person name="Hornburger P."/>
            <person name="Mueller R.-W."/>
            <person name="Bruemmer F."/>
            <person name="Labrenz M."/>
            <person name="Spormann A.M."/>
            <person name="Op den Camp H."/>
            <person name="Overmann J."/>
            <person name="Amann R."/>
            <person name="Jetten M.S.M."/>
            <person name="Mascher T."/>
            <person name="Medema M.H."/>
            <person name="Devos D.P."/>
            <person name="Kaster A.-K."/>
            <person name="Ovreas L."/>
            <person name="Rohde M."/>
            <person name="Galperin M.Y."/>
            <person name="Jogler C."/>
        </authorList>
    </citation>
    <scope>NUCLEOTIDE SEQUENCE [LARGE SCALE GENOMIC DNA]</scope>
    <source>
        <strain evidence="14 15">Pan216</strain>
    </source>
</reference>
<dbReference type="GO" id="GO:0016887">
    <property type="term" value="F:ATP hydrolysis activity"/>
    <property type="evidence" value="ECO:0007669"/>
    <property type="project" value="InterPro"/>
</dbReference>
<dbReference type="PANTHER" id="PTHR43294:SF21">
    <property type="entry name" value="CATION TRANSPORTING ATPASE"/>
    <property type="match status" value="1"/>
</dbReference>
<protein>
    <submittedName>
        <fullName evidence="14">Calcium-transporting ATPase 1</fullName>
    </submittedName>
</protein>
<dbReference type="Gene3D" id="1.20.1110.10">
    <property type="entry name" value="Calcium-transporting ATPase, transmembrane domain"/>
    <property type="match status" value="1"/>
</dbReference>
<keyword evidence="8" id="KW-1278">Translocase</keyword>
<keyword evidence="5" id="KW-0479">Metal-binding</keyword>
<evidence type="ECO:0000256" key="7">
    <source>
        <dbReference type="ARBA" id="ARBA00022840"/>
    </source>
</evidence>
<dbReference type="InterPro" id="IPR023299">
    <property type="entry name" value="ATPase_P-typ_cyto_dom_N"/>
</dbReference>